<organism evidence="3 4">
    <name type="scientific">[Clostridium] clostridioforme 90A8</name>
    <dbReference type="NCBI Taxonomy" id="999408"/>
    <lineage>
        <taxon>Bacteria</taxon>
        <taxon>Bacillati</taxon>
        <taxon>Bacillota</taxon>
        <taxon>Clostridia</taxon>
        <taxon>Lachnospirales</taxon>
        <taxon>Lachnospiraceae</taxon>
        <taxon>Enterocloster</taxon>
    </lineage>
</organism>
<dbReference type="Proteomes" id="UP000013085">
    <property type="component" value="Unassembled WGS sequence"/>
</dbReference>
<comment type="caution">
    <text evidence="3">The sequence shown here is derived from an EMBL/GenBank/DDBJ whole genome shotgun (WGS) entry which is preliminary data.</text>
</comment>
<dbReference type="InterPro" id="IPR031905">
    <property type="entry name" value="Flotillin_C"/>
</dbReference>
<dbReference type="Pfam" id="PF15975">
    <property type="entry name" value="Flot"/>
    <property type="match status" value="1"/>
</dbReference>
<reference evidence="3 4" key="1">
    <citation type="submission" date="2013-01" db="EMBL/GenBank/DDBJ databases">
        <title>The Genome Sequence of Clostridium clostridioforme 90A8.</title>
        <authorList>
            <consortium name="The Broad Institute Genome Sequencing Platform"/>
            <person name="Earl A."/>
            <person name="Ward D."/>
            <person name="Feldgarden M."/>
            <person name="Gevers D."/>
            <person name="Courvalin P."/>
            <person name="Lambert T."/>
            <person name="Walker B."/>
            <person name="Young S.K."/>
            <person name="Zeng Q."/>
            <person name="Gargeya S."/>
            <person name="Fitzgerald M."/>
            <person name="Haas B."/>
            <person name="Abouelleil A."/>
            <person name="Alvarado L."/>
            <person name="Arachchi H.M."/>
            <person name="Berlin A.M."/>
            <person name="Chapman S.B."/>
            <person name="Dewar J."/>
            <person name="Goldberg J."/>
            <person name="Griggs A."/>
            <person name="Gujja S."/>
            <person name="Hansen M."/>
            <person name="Howarth C."/>
            <person name="Imamovic A."/>
            <person name="Larimer J."/>
            <person name="McCowan C."/>
            <person name="Murphy C."/>
            <person name="Neiman D."/>
            <person name="Pearson M."/>
            <person name="Priest M."/>
            <person name="Roberts A."/>
            <person name="Saif S."/>
            <person name="Shea T."/>
            <person name="Sisk P."/>
            <person name="Sykes S."/>
            <person name="Wortman J."/>
            <person name="Nusbaum C."/>
            <person name="Birren B."/>
        </authorList>
    </citation>
    <scope>NUCLEOTIDE SEQUENCE [LARGE SCALE GENOMIC DNA]</scope>
    <source>
        <strain evidence="3 4">90A8</strain>
    </source>
</reference>
<evidence type="ECO:0000256" key="1">
    <source>
        <dbReference type="SAM" id="MobiDB-lite"/>
    </source>
</evidence>
<sequence>MNTDSSRISVWITPLKSARTHPSQRPRPERDIAIAQAAADNDANDARVAAETQIAQKNNELASKKAELQKASDTKKAEADAAYELQKQEQEALAKKAQADAEQYEREKVAEAQKAIAEAQKYSMVQEAEGIRAKGEAEAAAIRAKALAEAEGMEKKAEAYQKYNKAAMAEMMIQVLPEIAGKIAEPLSQIDKITIIGGGNDSDNGVGSIAGNVPVVMARLFESMKETTGVDLAEIIKADTYDAKVSRNVNLTGAPDIILGSGQNSVKSNPDSDNILS</sequence>
<gene>
    <name evidence="3" type="ORF">HMPREF1090_02882</name>
</gene>
<evidence type="ECO:0000313" key="4">
    <source>
        <dbReference type="Proteomes" id="UP000013085"/>
    </source>
</evidence>
<dbReference type="GO" id="GO:0072659">
    <property type="term" value="P:protein localization to plasma membrane"/>
    <property type="evidence" value="ECO:0007669"/>
    <property type="project" value="TreeGrafter"/>
</dbReference>
<evidence type="ECO:0000259" key="2">
    <source>
        <dbReference type="Pfam" id="PF15975"/>
    </source>
</evidence>
<accession>A0A0E2H8Y5</accession>
<evidence type="ECO:0000313" key="3">
    <source>
        <dbReference type="EMBL" id="ENZ13377.1"/>
    </source>
</evidence>
<dbReference type="PANTHER" id="PTHR13806:SF46">
    <property type="entry name" value="FLOTILLIN-1-RELATED"/>
    <property type="match status" value="1"/>
</dbReference>
<dbReference type="GO" id="GO:0005886">
    <property type="term" value="C:plasma membrane"/>
    <property type="evidence" value="ECO:0007669"/>
    <property type="project" value="TreeGrafter"/>
</dbReference>
<feature type="compositionally biased region" description="Basic and acidic residues" evidence="1">
    <location>
        <begin position="62"/>
        <end position="78"/>
    </location>
</feature>
<dbReference type="HOGENOM" id="CLU_1003631_0_0_9"/>
<name>A0A0E2H8Y5_9FIRM</name>
<dbReference type="PATRIC" id="fig|999408.3.peg.3115"/>
<dbReference type="EMBL" id="AGYR01000033">
    <property type="protein sequence ID" value="ENZ13377.1"/>
    <property type="molecule type" value="Genomic_DNA"/>
</dbReference>
<dbReference type="PANTHER" id="PTHR13806">
    <property type="entry name" value="FLOTILLIN-RELATED"/>
    <property type="match status" value="1"/>
</dbReference>
<proteinExistence type="predicted"/>
<feature type="domain" description="Flotillin C-terminal" evidence="2">
    <location>
        <begin position="127"/>
        <end position="212"/>
    </location>
</feature>
<dbReference type="AlphaFoldDB" id="A0A0E2H8Y5"/>
<dbReference type="GO" id="GO:0002020">
    <property type="term" value="F:protease binding"/>
    <property type="evidence" value="ECO:0007669"/>
    <property type="project" value="TreeGrafter"/>
</dbReference>
<feature type="region of interest" description="Disordered" evidence="1">
    <location>
        <begin position="59"/>
        <end position="78"/>
    </location>
</feature>
<dbReference type="InterPro" id="IPR027705">
    <property type="entry name" value="Flotillin_fam"/>
</dbReference>
<protein>
    <submittedName>
        <fullName evidence="3">Flotillin</fullName>
    </submittedName>
</protein>